<sequence length="251" mass="27802">MRMDFEESKDEGCCSINFLKYVLYMFNFVFMLSGIAVFGVGIWSLVSEPSYVLLLSTASFSTAAYVLVASGVLVLVTGLVGCLGALRESLPCLLMYTFVLLLIFLLEAMAGVLAYVYQVQLQMELAHHLNATFADNYNRKPEYTAAIDEMQQDFRCCGATYYTNWLYTDWADTEGRKVPDSCCKSVKPLCGRRDHPSNINPGGCVHQMGYVIQDHLVVVGAVGVGVSVVQIFGVIISCCLFVKLKNYGRGY</sequence>
<evidence type="ECO:0000256" key="4">
    <source>
        <dbReference type="ARBA" id="ARBA00022989"/>
    </source>
</evidence>
<dbReference type="PRINTS" id="PR00259">
    <property type="entry name" value="TMFOUR"/>
</dbReference>
<feature type="transmembrane region" description="Helical" evidence="6">
    <location>
        <begin position="216"/>
        <end position="242"/>
    </location>
</feature>
<protein>
    <recommendedName>
        <fullName evidence="6">Tetraspanin</fullName>
    </recommendedName>
</protein>
<dbReference type="Gene3D" id="1.10.1450.10">
    <property type="entry name" value="Tetraspanin"/>
    <property type="match status" value="1"/>
</dbReference>
<comment type="subcellular location">
    <subcellularLocation>
        <location evidence="1 6">Membrane</location>
        <topology evidence="1 6">Multi-pass membrane protein</topology>
    </subcellularLocation>
</comment>
<keyword evidence="8" id="KW-1185">Reference proteome</keyword>
<feature type="transmembrane region" description="Helical" evidence="6">
    <location>
        <begin position="21"/>
        <end position="43"/>
    </location>
</feature>
<dbReference type="Pfam" id="PF00335">
    <property type="entry name" value="Tetraspanin"/>
    <property type="match status" value="1"/>
</dbReference>
<feature type="transmembrane region" description="Helical" evidence="6">
    <location>
        <begin position="63"/>
        <end position="86"/>
    </location>
</feature>
<accession>A0A6A4VD01</accession>
<gene>
    <name evidence="7" type="primary">TSPAN11_1</name>
    <name evidence="7" type="ORF">FJT64_013286</name>
</gene>
<dbReference type="InterPro" id="IPR008952">
    <property type="entry name" value="Tetraspanin_EC2_sf"/>
</dbReference>
<dbReference type="CDD" id="cd03155">
    <property type="entry name" value="CD151_like_LEL"/>
    <property type="match status" value="1"/>
</dbReference>
<dbReference type="PIRSF" id="PIRSF002419">
    <property type="entry name" value="Tetraspanin"/>
    <property type="match status" value="1"/>
</dbReference>
<evidence type="ECO:0000256" key="5">
    <source>
        <dbReference type="ARBA" id="ARBA00023136"/>
    </source>
</evidence>
<dbReference type="PANTHER" id="PTHR19282">
    <property type="entry name" value="TETRASPANIN"/>
    <property type="match status" value="1"/>
</dbReference>
<feature type="transmembrane region" description="Helical" evidence="6">
    <location>
        <begin position="93"/>
        <end position="117"/>
    </location>
</feature>
<keyword evidence="4 6" id="KW-1133">Transmembrane helix</keyword>
<keyword evidence="3 6" id="KW-0812">Transmembrane</keyword>
<dbReference type="OrthoDB" id="9993879at2759"/>
<name>A0A6A4VD01_AMPAM</name>
<evidence type="ECO:0000313" key="8">
    <source>
        <dbReference type="Proteomes" id="UP000440578"/>
    </source>
</evidence>
<dbReference type="EMBL" id="VIIS01002118">
    <property type="protein sequence ID" value="KAF0288298.1"/>
    <property type="molecule type" value="Genomic_DNA"/>
</dbReference>
<dbReference type="AlphaFoldDB" id="A0A6A4VD01"/>
<dbReference type="SUPFAM" id="SSF48652">
    <property type="entry name" value="Tetraspanin"/>
    <property type="match status" value="1"/>
</dbReference>
<proteinExistence type="inferred from homology"/>
<evidence type="ECO:0000256" key="3">
    <source>
        <dbReference type="ARBA" id="ARBA00022692"/>
    </source>
</evidence>
<evidence type="ECO:0000256" key="1">
    <source>
        <dbReference type="ARBA" id="ARBA00004141"/>
    </source>
</evidence>
<comment type="caution">
    <text evidence="7">The sequence shown here is derived from an EMBL/GenBank/DDBJ whole genome shotgun (WGS) entry which is preliminary data.</text>
</comment>
<dbReference type="EMBL" id="VIIS01002118">
    <property type="protein sequence ID" value="KAF0288297.1"/>
    <property type="molecule type" value="Genomic_DNA"/>
</dbReference>
<dbReference type="InterPro" id="IPR000301">
    <property type="entry name" value="Tetraspanin_animals"/>
</dbReference>
<organism evidence="7 8">
    <name type="scientific">Amphibalanus amphitrite</name>
    <name type="common">Striped barnacle</name>
    <name type="synonym">Balanus amphitrite</name>
    <dbReference type="NCBI Taxonomy" id="1232801"/>
    <lineage>
        <taxon>Eukaryota</taxon>
        <taxon>Metazoa</taxon>
        <taxon>Ecdysozoa</taxon>
        <taxon>Arthropoda</taxon>
        <taxon>Crustacea</taxon>
        <taxon>Multicrustacea</taxon>
        <taxon>Cirripedia</taxon>
        <taxon>Thoracica</taxon>
        <taxon>Thoracicalcarea</taxon>
        <taxon>Balanomorpha</taxon>
        <taxon>Balanoidea</taxon>
        <taxon>Balanidae</taxon>
        <taxon>Amphibalaninae</taxon>
        <taxon>Amphibalanus</taxon>
    </lineage>
</organism>
<evidence type="ECO:0000256" key="2">
    <source>
        <dbReference type="ARBA" id="ARBA00006840"/>
    </source>
</evidence>
<dbReference type="InterPro" id="IPR018499">
    <property type="entry name" value="Tetraspanin/Peripherin"/>
</dbReference>
<dbReference type="GO" id="GO:0005886">
    <property type="term" value="C:plasma membrane"/>
    <property type="evidence" value="ECO:0007669"/>
    <property type="project" value="TreeGrafter"/>
</dbReference>
<evidence type="ECO:0000313" key="7">
    <source>
        <dbReference type="EMBL" id="KAF0288298.1"/>
    </source>
</evidence>
<evidence type="ECO:0000256" key="6">
    <source>
        <dbReference type="RuleBase" id="RU361218"/>
    </source>
</evidence>
<reference evidence="7 8" key="1">
    <citation type="submission" date="2019-07" db="EMBL/GenBank/DDBJ databases">
        <title>Draft genome assembly of a fouling barnacle, Amphibalanus amphitrite (Darwin, 1854): The first reference genome for Thecostraca.</title>
        <authorList>
            <person name="Kim W."/>
        </authorList>
    </citation>
    <scope>NUCLEOTIDE SEQUENCE [LARGE SCALE GENOMIC DNA]</scope>
    <source>
        <strain evidence="7">SNU_AA5</strain>
        <tissue evidence="7">Soma without cirri and trophi</tissue>
    </source>
</reference>
<dbReference type="Proteomes" id="UP000440578">
    <property type="component" value="Unassembled WGS sequence"/>
</dbReference>
<comment type="similarity">
    <text evidence="2 6">Belongs to the tetraspanin (TM4SF) family.</text>
</comment>
<keyword evidence="5 6" id="KW-0472">Membrane</keyword>
<dbReference type="PANTHER" id="PTHR19282:SF544">
    <property type="entry name" value="TETRASPANIN"/>
    <property type="match status" value="1"/>
</dbReference>